<dbReference type="Gene3D" id="3.40.190.10">
    <property type="entry name" value="Periplasmic binding protein-like II"/>
    <property type="match status" value="2"/>
</dbReference>
<dbReference type="InterPro" id="IPR001638">
    <property type="entry name" value="Solute-binding_3/MltF_N"/>
</dbReference>
<dbReference type="Proteomes" id="UP000564704">
    <property type="component" value="Unassembled WGS sequence"/>
</dbReference>
<dbReference type="EMBL" id="SZWE01000002">
    <property type="protein sequence ID" value="MRU16625.1"/>
    <property type="molecule type" value="Genomic_DNA"/>
</dbReference>
<reference evidence="3 4" key="1">
    <citation type="submission" date="2019-05" db="EMBL/GenBank/DDBJ databases">
        <title>Roseovarius bejariae sp. nov., a moderately halophylic bacterium isolated from a saline soil in Rambla Salada (Murcia).</title>
        <authorList>
            <person name="Castro D.J."/>
            <person name="Gomez-Altuve A."/>
            <person name="Reina J.C."/>
            <person name="Rodriguez M."/>
            <person name="Sampedro I."/>
            <person name="Llamas I."/>
            <person name="Martinez-Checa F."/>
        </authorList>
    </citation>
    <scope>NUCLEOTIDE SEQUENCE [LARGE SCALE GENOMIC DNA]</scope>
    <source>
        <strain evidence="3 4">A21</strain>
    </source>
</reference>
<dbReference type="AlphaFoldDB" id="A0A844CT50"/>
<feature type="domain" description="Solute-binding protein family 3/N-terminal" evidence="2">
    <location>
        <begin position="48"/>
        <end position="272"/>
    </location>
</feature>
<dbReference type="PANTHER" id="PTHR35936">
    <property type="entry name" value="MEMBRANE-BOUND LYTIC MUREIN TRANSGLYCOSYLASE F"/>
    <property type="match status" value="1"/>
</dbReference>
<dbReference type="PANTHER" id="PTHR35936:SF19">
    <property type="entry name" value="AMINO-ACID-BINDING PROTEIN YXEM-RELATED"/>
    <property type="match status" value="1"/>
</dbReference>
<name>A0A844CT50_9RHOB</name>
<organism evidence="3 4">
    <name type="scientific">Roseovarius bejariae</name>
    <dbReference type="NCBI Taxonomy" id="2576383"/>
    <lineage>
        <taxon>Bacteria</taxon>
        <taxon>Pseudomonadati</taxon>
        <taxon>Pseudomonadota</taxon>
        <taxon>Alphaproteobacteria</taxon>
        <taxon>Rhodobacterales</taxon>
        <taxon>Roseobacteraceae</taxon>
        <taxon>Roseovarius</taxon>
    </lineage>
</organism>
<dbReference type="SUPFAM" id="SSF53850">
    <property type="entry name" value="Periplasmic binding protein-like II"/>
    <property type="match status" value="1"/>
</dbReference>
<proteinExistence type="predicted"/>
<dbReference type="SMART" id="SM00062">
    <property type="entry name" value="PBPb"/>
    <property type="match status" value="1"/>
</dbReference>
<evidence type="ECO:0000259" key="2">
    <source>
        <dbReference type="SMART" id="SM00062"/>
    </source>
</evidence>
<protein>
    <submittedName>
        <fullName evidence="3">Amino acid ABC transporter substrate-binding protein</fullName>
    </submittedName>
</protein>
<evidence type="ECO:0000256" key="1">
    <source>
        <dbReference type="ARBA" id="ARBA00022729"/>
    </source>
</evidence>
<dbReference type="CDD" id="cd13530">
    <property type="entry name" value="PBP2_peptides_like"/>
    <property type="match status" value="1"/>
</dbReference>
<accession>A0A844CT50</accession>
<dbReference type="OrthoDB" id="9768183at2"/>
<evidence type="ECO:0000313" key="4">
    <source>
        <dbReference type="Proteomes" id="UP000564704"/>
    </source>
</evidence>
<keyword evidence="4" id="KW-1185">Reference proteome</keyword>
<dbReference type="Pfam" id="PF00497">
    <property type="entry name" value="SBP_bac_3"/>
    <property type="match status" value="1"/>
</dbReference>
<comment type="caution">
    <text evidence="3">The sequence shown here is derived from an EMBL/GenBank/DDBJ whole genome shotgun (WGS) entry which is preliminary data.</text>
</comment>
<keyword evidence="1" id="KW-0732">Signal</keyword>
<gene>
    <name evidence="3" type="ORF">FDP25_14380</name>
</gene>
<sequence>MVELSAGAWLFRPIQQKLTGRKTMMPRYLIAAVTAGLVSTSMAQAQDAYVAGVEASFPPWAYVEEGEFKGIAIDAMRAIAEDQGLDVEFRDMPWPSLVPALAQGRIDLLVTGLNVTPERAEVLDFSIPWWENDDEILVASDSGKNMIDVLCCGATIGAQGGATQYQWLEENLVNREGVDVTLRGYEDYVVAIEDMLAGRTDAVVTSTDTAEEFISNGRPVTIVGTIQQNQPQALAVQEGDPNELLASLNRGILNIYASGQWEEIVHEYSPQASIRAIPTAMPDYVDSYQEPIPGYSE</sequence>
<evidence type="ECO:0000313" key="3">
    <source>
        <dbReference type="EMBL" id="MRU16625.1"/>
    </source>
</evidence>